<protein>
    <submittedName>
        <fullName evidence="3">Stage II sporulation protein P</fullName>
    </submittedName>
</protein>
<dbReference type="NCBIfam" id="TIGR02867">
    <property type="entry name" value="spore_II_P"/>
    <property type="match status" value="1"/>
</dbReference>
<reference evidence="3 4" key="1">
    <citation type="submission" date="2016-10" db="EMBL/GenBank/DDBJ databases">
        <authorList>
            <person name="de Groot N.N."/>
        </authorList>
    </citation>
    <scope>NUCLEOTIDE SEQUENCE [LARGE SCALE GENOMIC DNA]</scope>
    <source>
        <strain evidence="3 4">DSM 45610</strain>
    </source>
</reference>
<feature type="transmembrane region" description="Helical" evidence="2">
    <location>
        <begin position="21"/>
        <end position="42"/>
    </location>
</feature>
<evidence type="ECO:0000256" key="1">
    <source>
        <dbReference type="SAM" id="MobiDB-lite"/>
    </source>
</evidence>
<name>A0A1H2R8R1_9BACL</name>
<dbReference type="STRING" id="1048340.SAMN05444487_101411"/>
<sequence length="385" mass="43131">MRKRVRGFKAFNMSAPQVRQLFVALILGTAIMFVLTGLFAVVQAKRSAQSGDISQITARFSTETLLYLMGGEVPYLSTMKEVASKELSISRITFELMTSIDPKDPRSLFGSELPGFALFDTQIVVAGKDVDYTDVPIESTPPSDLEKKLTEDKKKKPEKEEPPPRRVSGKERVFIYHTHYTESYLPELKNTDHPKSAYDQRNNITKVGRHMGETLDRYGLGTQVYSGGFNAGWNQLYRASRAKVVSALKANKDLSYVIDIHRDSQHRAKTTTDIKGKKYSRIAFVIGTGNPHWEDNERFARQLHKKLDELYPGLSKGVFRKTPMMGNGEYNQSLSKKGILVEIGGVDNTFNESNRSADALARALADVHFGNTPVATKSKENKSPK</sequence>
<organism evidence="3 4">
    <name type="scientific">Marininema mesophilum</name>
    <dbReference type="NCBI Taxonomy" id="1048340"/>
    <lineage>
        <taxon>Bacteria</taxon>
        <taxon>Bacillati</taxon>
        <taxon>Bacillota</taxon>
        <taxon>Bacilli</taxon>
        <taxon>Bacillales</taxon>
        <taxon>Thermoactinomycetaceae</taxon>
        <taxon>Marininema</taxon>
    </lineage>
</organism>
<accession>A0A1H2R8R1</accession>
<keyword evidence="4" id="KW-1185">Reference proteome</keyword>
<gene>
    <name evidence="3" type="ORF">SAMN05444487_101411</name>
</gene>
<dbReference type="AlphaFoldDB" id="A0A1H2R8R1"/>
<dbReference type="RefSeq" id="WP_091735315.1">
    <property type="nucleotide sequence ID" value="NZ_FNNQ01000001.1"/>
</dbReference>
<keyword evidence="2" id="KW-0472">Membrane</keyword>
<dbReference type="OrthoDB" id="1633470at2"/>
<feature type="compositionally biased region" description="Basic and acidic residues" evidence="1">
    <location>
        <begin position="144"/>
        <end position="169"/>
    </location>
</feature>
<dbReference type="EMBL" id="FNNQ01000001">
    <property type="protein sequence ID" value="SDW15863.1"/>
    <property type="molecule type" value="Genomic_DNA"/>
</dbReference>
<evidence type="ECO:0000256" key="2">
    <source>
        <dbReference type="SAM" id="Phobius"/>
    </source>
</evidence>
<dbReference type="Pfam" id="PF07454">
    <property type="entry name" value="SpoIIP"/>
    <property type="match status" value="1"/>
</dbReference>
<dbReference type="InterPro" id="IPR010897">
    <property type="entry name" value="Spore_II_P"/>
</dbReference>
<feature type="region of interest" description="Disordered" evidence="1">
    <location>
        <begin position="135"/>
        <end position="169"/>
    </location>
</feature>
<evidence type="ECO:0000313" key="4">
    <source>
        <dbReference type="Proteomes" id="UP000198534"/>
    </source>
</evidence>
<keyword evidence="2" id="KW-1133">Transmembrane helix</keyword>
<proteinExistence type="predicted"/>
<dbReference type="Proteomes" id="UP000198534">
    <property type="component" value="Unassembled WGS sequence"/>
</dbReference>
<evidence type="ECO:0000313" key="3">
    <source>
        <dbReference type="EMBL" id="SDW15863.1"/>
    </source>
</evidence>
<keyword evidence="2" id="KW-0812">Transmembrane</keyword>